<dbReference type="GO" id="GO:0030234">
    <property type="term" value="F:enzyme regulator activity"/>
    <property type="evidence" value="ECO:0007669"/>
    <property type="project" value="InterPro"/>
</dbReference>
<accession>A0A5S4ZYV2</accession>
<reference evidence="1 2" key="1">
    <citation type="submission" date="2019-07" db="EMBL/GenBank/DDBJ databases">
        <title>Genomic Encyclopedia of Type Strains, Phase I: the one thousand microbial genomes (KMG-I) project.</title>
        <authorList>
            <person name="Kyrpides N."/>
        </authorList>
    </citation>
    <scope>NUCLEOTIDE SEQUENCE [LARGE SCALE GENOMIC DNA]</scope>
    <source>
        <strain evidence="1 2">DSM 6562</strain>
    </source>
</reference>
<dbReference type="Gene3D" id="3.30.70.120">
    <property type="match status" value="1"/>
</dbReference>
<dbReference type="EMBL" id="VNHM01000002">
    <property type="protein sequence ID" value="TYO97434.1"/>
    <property type="molecule type" value="Genomic_DNA"/>
</dbReference>
<comment type="caution">
    <text evidence="1">The sequence shown here is derived from an EMBL/GenBank/DDBJ whole genome shotgun (WGS) entry which is preliminary data.</text>
</comment>
<dbReference type="InterPro" id="IPR015867">
    <property type="entry name" value="N-reg_PII/ATP_PRibTrfase_C"/>
</dbReference>
<dbReference type="InterPro" id="IPR002187">
    <property type="entry name" value="N-reg_PII"/>
</dbReference>
<dbReference type="Pfam" id="PF00543">
    <property type="entry name" value="P-II"/>
    <property type="match status" value="1"/>
</dbReference>
<dbReference type="Proteomes" id="UP000323166">
    <property type="component" value="Unassembled WGS sequence"/>
</dbReference>
<protein>
    <submittedName>
        <fullName evidence="1">Nitrogen regulatory protein P-II family</fullName>
    </submittedName>
</protein>
<proteinExistence type="predicted"/>
<name>A0A5S4ZYV2_9FIRM</name>
<dbReference type="InterPro" id="IPR011322">
    <property type="entry name" value="N-reg_PII-like_a/b"/>
</dbReference>
<dbReference type="GO" id="GO:0006808">
    <property type="term" value="P:regulation of nitrogen utilization"/>
    <property type="evidence" value="ECO:0007669"/>
    <property type="project" value="InterPro"/>
</dbReference>
<evidence type="ECO:0000313" key="2">
    <source>
        <dbReference type="Proteomes" id="UP000323166"/>
    </source>
</evidence>
<sequence length="113" mass="12090">MMKVSKDHQLIVTIVKKGWAEKVIKAAKQAGARGGTVLGGRGIGIHEQKKLLGIPIEPEKDIILTLIHKDKTDAVLEAIVEAGQLQKPGTGVGFVIDVDKVVGIVSLIEDKCF</sequence>
<gene>
    <name evidence="1" type="ORF">LX24_00629</name>
</gene>
<dbReference type="SMART" id="SM00938">
    <property type="entry name" value="P-II"/>
    <property type="match status" value="1"/>
</dbReference>
<evidence type="ECO:0000313" key="1">
    <source>
        <dbReference type="EMBL" id="TYO97434.1"/>
    </source>
</evidence>
<dbReference type="AlphaFoldDB" id="A0A5S4ZYV2"/>
<organism evidence="1 2">
    <name type="scientific">Desulfallas thermosapovorans DSM 6562</name>
    <dbReference type="NCBI Taxonomy" id="1121431"/>
    <lineage>
        <taxon>Bacteria</taxon>
        <taxon>Bacillati</taxon>
        <taxon>Bacillota</taxon>
        <taxon>Clostridia</taxon>
        <taxon>Eubacteriales</taxon>
        <taxon>Desulfallaceae</taxon>
        <taxon>Desulfallas</taxon>
    </lineage>
</organism>
<dbReference type="PROSITE" id="PS51343">
    <property type="entry name" value="PII_GLNB_DOM"/>
    <property type="match status" value="1"/>
</dbReference>
<dbReference type="RefSeq" id="WP_243131598.1">
    <property type="nucleotide sequence ID" value="NZ_VNHM01000002.1"/>
</dbReference>
<dbReference type="SUPFAM" id="SSF54913">
    <property type="entry name" value="GlnB-like"/>
    <property type="match status" value="1"/>
</dbReference>
<keyword evidence="2" id="KW-1185">Reference proteome</keyword>